<feature type="binding site" evidence="5">
    <location>
        <position position="198"/>
    </location>
    <ligand>
        <name>chlorophyll a</name>
        <dbReference type="ChEBI" id="CHEBI:58416"/>
        <label>1</label>
    </ligand>
</feature>
<keyword evidence="5" id="KW-0157">Chromophore</keyword>
<feature type="binding site" evidence="5">
    <location>
        <position position="203"/>
    </location>
    <ligand>
        <name>chlorophyll a</name>
        <dbReference type="ChEBI" id="CHEBI:58416"/>
        <label>1</label>
    </ligand>
</feature>
<feature type="binding site" evidence="5">
    <location>
        <position position="201"/>
    </location>
    <ligand>
        <name>chlorophyll a</name>
        <dbReference type="ChEBI" id="CHEBI:58416"/>
        <label>1</label>
    </ligand>
</feature>
<reference evidence="6" key="1">
    <citation type="submission" date="2021-01" db="EMBL/GenBank/DDBJ databases">
        <authorList>
            <person name="Corre E."/>
            <person name="Pelletier E."/>
            <person name="Niang G."/>
            <person name="Scheremetjew M."/>
            <person name="Finn R."/>
            <person name="Kale V."/>
            <person name="Holt S."/>
            <person name="Cochrane G."/>
            <person name="Meng A."/>
            <person name="Brown T."/>
            <person name="Cohen L."/>
        </authorList>
    </citation>
    <scope>NUCLEOTIDE SEQUENCE</scope>
    <source>
        <strain evidence="6">CCMP1374</strain>
    </source>
</reference>
<comment type="subcellular location">
    <subcellularLocation>
        <location evidence="1">Plastid</location>
        <location evidence="1">Chloroplast</location>
    </subcellularLocation>
</comment>
<gene>
    <name evidence="6" type="ORF">PANT1444_LOCUS7932</name>
</gene>
<keyword evidence="5" id="KW-0148">Chlorophyll</keyword>
<keyword evidence="2" id="KW-0150">Chloroplast</keyword>
<proteinExistence type="predicted"/>
<protein>
    <submittedName>
        <fullName evidence="6">Uncharacterized protein</fullName>
    </submittedName>
</protein>
<feature type="binding site" evidence="5">
    <location>
        <position position="54"/>
    </location>
    <ligand>
        <name>chlorophyll a</name>
        <dbReference type="ChEBI" id="CHEBI:58416"/>
        <label>1</label>
    </ligand>
</feature>
<evidence type="ECO:0000256" key="4">
    <source>
        <dbReference type="ARBA" id="ARBA00022640"/>
    </source>
</evidence>
<dbReference type="GO" id="GO:0009765">
    <property type="term" value="P:photosynthesis, light harvesting"/>
    <property type="evidence" value="ECO:0007669"/>
    <property type="project" value="InterPro"/>
</dbReference>
<evidence type="ECO:0000313" key="6">
    <source>
        <dbReference type="EMBL" id="CAD8483308.1"/>
    </source>
</evidence>
<dbReference type="SUPFAM" id="SSF103511">
    <property type="entry name" value="Chlorophyll a-b binding protein"/>
    <property type="match status" value="1"/>
</dbReference>
<evidence type="ECO:0000256" key="1">
    <source>
        <dbReference type="ARBA" id="ARBA00004229"/>
    </source>
</evidence>
<dbReference type="PANTHER" id="PTHR21649">
    <property type="entry name" value="CHLOROPHYLL A/B BINDING PROTEIN"/>
    <property type="match status" value="1"/>
</dbReference>
<dbReference type="Pfam" id="PF00504">
    <property type="entry name" value="Chloroa_b-bind"/>
    <property type="match status" value="1"/>
</dbReference>
<feature type="binding site" description="axial binding residue" evidence="5">
    <location>
        <position position="131"/>
    </location>
    <ligand>
        <name>chlorophyll b</name>
        <dbReference type="ChEBI" id="CHEBI:61721"/>
        <label>1</label>
    </ligand>
    <ligandPart>
        <name>Mg</name>
        <dbReference type="ChEBI" id="CHEBI:25107"/>
    </ligandPart>
</feature>
<dbReference type="AlphaFoldDB" id="A0A7S0HI29"/>
<evidence type="ECO:0000256" key="3">
    <source>
        <dbReference type="ARBA" id="ARBA00022531"/>
    </source>
</evidence>
<keyword evidence="3" id="KW-0602">Photosynthesis</keyword>
<sequence length="281" mass="29601">MAVETGEKLVEDNLGAASESGYTYSPGRDQDRDQARKMLIELGGYDVESGIGPWDPLQLATVTSDGMDVGARLRWYRQAEIKHGRVSMAAFVGWIVSQNGLSWPGIEKAWVSTNPLETWTNTPWQYQWGVVLSCGIIEYRSLMGNVGWKDWKVNPDGASLTKPDMKLGVAEVPFGWDPIKLGKGKKTEAQRAASLISELKNGRLAMVGIASLYVATIVPGSVPFLADGVLWGSASGLGDAPGGAAVAAAVSSAVAAVAPVVEAVTEAVADAVEPIADAAGL</sequence>
<feature type="binding site" description="axial binding residue" evidence="5">
    <location>
        <position position="85"/>
    </location>
    <ligand>
        <name>chlorophyll b</name>
        <dbReference type="ChEBI" id="CHEBI:61721"/>
        <label>1</label>
    </ligand>
    <ligandPart>
        <name>Mg</name>
        <dbReference type="ChEBI" id="CHEBI:25107"/>
    </ligandPart>
</feature>
<dbReference type="InterPro" id="IPR022796">
    <property type="entry name" value="Chloroa_b-bind"/>
</dbReference>
<dbReference type="EMBL" id="HBEP01014003">
    <property type="protein sequence ID" value="CAD8483308.1"/>
    <property type="molecule type" value="Transcribed_RNA"/>
</dbReference>
<feature type="binding site" evidence="5">
    <location>
        <position position="80"/>
    </location>
    <ligand>
        <name>chlorophyll a</name>
        <dbReference type="ChEBI" id="CHEBI:58416"/>
        <label>1</label>
    </ligand>
</feature>
<dbReference type="Gene3D" id="1.10.3460.10">
    <property type="entry name" value="Chlorophyll a/b binding protein domain"/>
    <property type="match status" value="1"/>
</dbReference>
<dbReference type="GO" id="GO:0016168">
    <property type="term" value="F:chlorophyll binding"/>
    <property type="evidence" value="ECO:0007669"/>
    <property type="project" value="UniProtKB-KW"/>
</dbReference>
<feature type="binding site" evidence="5">
    <location>
        <position position="83"/>
    </location>
    <ligand>
        <name>chlorophyll a</name>
        <dbReference type="ChEBI" id="CHEBI:58416"/>
        <label>1</label>
    </ligand>
</feature>
<name>A0A7S0HI29_9EUKA</name>
<evidence type="ECO:0000256" key="2">
    <source>
        <dbReference type="ARBA" id="ARBA00022528"/>
    </source>
</evidence>
<accession>A0A7S0HI29</accession>
<organism evidence="6">
    <name type="scientific">Phaeocystis antarctica</name>
    <dbReference type="NCBI Taxonomy" id="33657"/>
    <lineage>
        <taxon>Eukaryota</taxon>
        <taxon>Haptista</taxon>
        <taxon>Haptophyta</taxon>
        <taxon>Prymnesiophyceae</taxon>
        <taxon>Phaeocystales</taxon>
        <taxon>Phaeocystaceae</taxon>
        <taxon>Phaeocystis</taxon>
    </lineage>
</organism>
<keyword evidence="4" id="KW-0934">Plastid</keyword>
<dbReference type="GO" id="GO:0016020">
    <property type="term" value="C:membrane"/>
    <property type="evidence" value="ECO:0007669"/>
    <property type="project" value="InterPro"/>
</dbReference>
<dbReference type="GO" id="GO:0009507">
    <property type="term" value="C:chloroplast"/>
    <property type="evidence" value="ECO:0007669"/>
    <property type="project" value="UniProtKB-SubCell"/>
</dbReference>
<dbReference type="InterPro" id="IPR001344">
    <property type="entry name" value="Chloro_AB-bd_pln"/>
</dbReference>
<evidence type="ECO:0000256" key="5">
    <source>
        <dbReference type="PIRSR" id="PIRSR601344-1"/>
    </source>
</evidence>